<organism evidence="4 5">
    <name type="scientific">Mesorhizobium retamae</name>
    <dbReference type="NCBI Taxonomy" id="2912854"/>
    <lineage>
        <taxon>Bacteria</taxon>
        <taxon>Pseudomonadati</taxon>
        <taxon>Pseudomonadota</taxon>
        <taxon>Alphaproteobacteria</taxon>
        <taxon>Hyphomicrobiales</taxon>
        <taxon>Phyllobacteriaceae</taxon>
        <taxon>Mesorhizobium</taxon>
    </lineage>
</organism>
<dbReference type="NCBIfam" id="TIGR01414">
    <property type="entry name" value="autotrans_barl"/>
    <property type="match status" value="1"/>
</dbReference>
<dbReference type="InterPro" id="IPR030895">
    <property type="entry name" value="T5SS_PEPC_rpt"/>
</dbReference>
<comment type="caution">
    <text evidence="4">The sequence shown here is derived from an EMBL/GenBank/DDBJ whole genome shotgun (WGS) entry which is preliminary data.</text>
</comment>
<dbReference type="SUPFAM" id="SSF51126">
    <property type="entry name" value="Pectin lyase-like"/>
    <property type="match status" value="4"/>
</dbReference>
<dbReference type="NCBIfam" id="TIGR02601">
    <property type="entry name" value="autotrns_rpt"/>
    <property type="match status" value="7"/>
</dbReference>
<dbReference type="InterPro" id="IPR012332">
    <property type="entry name" value="Autotransporter_pectin_lyase_C"/>
</dbReference>
<keyword evidence="5" id="KW-1185">Reference proteome</keyword>
<dbReference type="PANTHER" id="PTHR35037">
    <property type="entry name" value="C-TERMINAL REGION OF AIDA-LIKE PROTEIN"/>
    <property type="match status" value="1"/>
</dbReference>
<protein>
    <submittedName>
        <fullName evidence="4">Autotransporter domain-containing protein</fullName>
    </submittedName>
</protein>
<keyword evidence="1 2" id="KW-0732">Signal</keyword>
<reference evidence="4 5" key="1">
    <citation type="submission" date="2022-02" db="EMBL/GenBank/DDBJ databases">
        <title>Draft genome sequence of Mezorhizobium retamae strain IRAMC:0171 isolated from Retama raetam nodules.</title>
        <authorList>
            <person name="Bengaied R."/>
            <person name="Sbissi I."/>
            <person name="Huber K."/>
            <person name="Ghodbane F."/>
            <person name="Nouioui I."/>
            <person name="Tarhouni M."/>
            <person name="Gtari M."/>
        </authorList>
    </citation>
    <scope>NUCLEOTIDE SEQUENCE [LARGE SCALE GENOMIC DNA]</scope>
    <source>
        <strain evidence="4 5">IRAMC:0171</strain>
    </source>
</reference>
<dbReference type="Pfam" id="PF12951">
    <property type="entry name" value="PATR"/>
    <property type="match status" value="9"/>
</dbReference>
<dbReference type="InterPro" id="IPR006315">
    <property type="entry name" value="OM_autotransptr_brl_dom"/>
</dbReference>
<dbReference type="PANTHER" id="PTHR35037:SF3">
    <property type="entry name" value="C-TERMINAL REGION OF AIDA-LIKE PROTEIN"/>
    <property type="match status" value="1"/>
</dbReference>
<dbReference type="Gene3D" id="2.40.128.130">
    <property type="entry name" value="Autotransporter beta-domain"/>
    <property type="match status" value="1"/>
</dbReference>
<dbReference type="PROSITE" id="PS51208">
    <property type="entry name" value="AUTOTRANSPORTER"/>
    <property type="match status" value="1"/>
</dbReference>
<dbReference type="Pfam" id="PF03797">
    <property type="entry name" value="Autotransporter"/>
    <property type="match status" value="1"/>
</dbReference>
<evidence type="ECO:0000259" key="3">
    <source>
        <dbReference type="PROSITE" id="PS51208"/>
    </source>
</evidence>
<proteinExistence type="predicted"/>
<gene>
    <name evidence="4" type="ORF">L4923_07615</name>
</gene>
<evidence type="ECO:0000256" key="2">
    <source>
        <dbReference type="SAM" id="SignalP"/>
    </source>
</evidence>
<dbReference type="EMBL" id="JAKREW010000005">
    <property type="protein sequence ID" value="MCG7504885.1"/>
    <property type="molecule type" value="Genomic_DNA"/>
</dbReference>
<dbReference type="Proteomes" id="UP001201701">
    <property type="component" value="Unassembled WGS sequence"/>
</dbReference>
<dbReference type="InterPro" id="IPR051551">
    <property type="entry name" value="Autotransporter_adhesion"/>
</dbReference>
<dbReference type="InterPro" id="IPR011050">
    <property type="entry name" value="Pectin_lyase_fold/virulence"/>
</dbReference>
<evidence type="ECO:0000256" key="1">
    <source>
        <dbReference type="ARBA" id="ARBA00022729"/>
    </source>
</evidence>
<feature type="domain" description="Autotransporter" evidence="3">
    <location>
        <begin position="1504"/>
        <end position="1779"/>
    </location>
</feature>
<accession>A0ABS9QBV4</accession>
<dbReference type="Gene3D" id="2.160.20.20">
    <property type="match status" value="2"/>
</dbReference>
<dbReference type="SMART" id="SM00869">
    <property type="entry name" value="Autotransporter"/>
    <property type="match status" value="1"/>
</dbReference>
<name>A0ABS9QBV4_9HYPH</name>
<evidence type="ECO:0000313" key="5">
    <source>
        <dbReference type="Proteomes" id="UP001201701"/>
    </source>
</evidence>
<dbReference type="RefSeq" id="WP_239363238.1">
    <property type="nucleotide sequence ID" value="NZ_JAKREW010000005.1"/>
</dbReference>
<dbReference type="InterPro" id="IPR013425">
    <property type="entry name" value="Autotrns_rpt"/>
</dbReference>
<dbReference type="SUPFAM" id="SSF103515">
    <property type="entry name" value="Autotransporter"/>
    <property type="match status" value="1"/>
</dbReference>
<dbReference type="NCBIfam" id="TIGR04393">
    <property type="entry name" value="rpt_T5SS_PEPC"/>
    <property type="match status" value="2"/>
</dbReference>
<feature type="signal peptide" evidence="2">
    <location>
        <begin position="1"/>
        <end position="28"/>
    </location>
</feature>
<evidence type="ECO:0000313" key="4">
    <source>
        <dbReference type="EMBL" id="MCG7504885.1"/>
    </source>
</evidence>
<feature type="chain" id="PRO_5046978303" evidence="2">
    <location>
        <begin position="29"/>
        <end position="1779"/>
    </location>
</feature>
<dbReference type="InterPro" id="IPR036709">
    <property type="entry name" value="Autotransporte_beta_dom_sf"/>
</dbReference>
<sequence length="1779" mass="175487">MRMRGLMLALLCGTTLAGTSMVLAPALAADLDLNGGTVTLPQAGFFSDHTYLNGTGGVVNNNVGAASLTSNGGTANYAGWINQTAGAITINQIGGNITYINNSNNFTGGFNASGNAAIGTSNSNALGLGTITMDVGTTLRDDGIAVTLSNAIVLSGIVNLDSNTHNNFTIAGPINGNGRLTKVGLGTLILTGANGYTGGTAVDAGTLEVRGGNAIDDGNLVSIANIAGATLLVTDSETIGSLSGGGALGGAVAIAAGKTLTTGDNTANNIFAGVISGAGALIKRGTDTFTLTGANTYTGNTILNGGTLQLSGPAARLGSATADIQVGNAGSGALTVTGGAQLTSNDGDIGYGALGTAMVTGDNSLWTGHYISVGRLSQGTLNVLAGGEVSSVKGFIGVGTAGTATISGAGSKWTSDTSVIVGFGAGADGKLIVSDGGMIEAPRIEMGNDGGSAAVSLTGSAASGRGWLVTSEVVKQGGTATVDFDGGGIRATADTPDLFNGFSAGDVSLGAGGAFVDTNGHTVRLANPVDGNGGLVKLGAGTLMLAGFNTYKGITTVEAGILSIYHPDALGSILGGTVVLDGATLQLRSGAEVGGEQLNIAGTGVGGAGALNSTNSYSHYGGQITLTDDASIVSNGSGELTLGNPISGAYALTLGGSANGVANTINTNALVKEGSGTWTLTGDSALAGGTTISGGTLMLGDGGVTGSVGGDILNNSFLVVNHRTGQSTLAGAISGDGLLRKIEGGTLTLSGNNSYTGGTVIEGGTLIAQGGRAIGDNSAVVIRDAGTFRVQNDETVAMLSGGAGDSHGKVELNGTTLTLGSMTGATSLYWGGITGTGDLVKDGTFKQALAGNSDYIGDTRIMGGTLFAVGAGKNSISDSSAVTVGASAKLSLVEPVSIPGLESDSETIGSLSGAGTVEVGDKTLTTGGNGGNTKFSGVITGSGGLTKTGAGTLILSGANSYSGTTSVQAGKLQFGDGVNAGSGLAGNVTVLGGAGLAFDTPATFTLAGDGDLRDTASLSLKAVGVGQPSLNVRSLTLGNGVGFNLSGISNASQADQVLIESANGISGDFGTVSVGGFVGTVDYLTVNTRKSADGRQYLASYDLSWTAGNNLAHGTFTLGDASNSFTAGMDLADQVANGGWDGKSLTKAGSGTLILTGTNSYSGTTTVNAGTLQLGNGGTTGSVAGAIVNNGTLVFNRGDAAISTNAISGGGTIRQAGSGMLKLAGDSSGFAGSTSVESGILSVDGKLGGTVGVLSGARLQGIGTIGGLAAQSSATVAPGNSMGTLNVAGDISFAAGSTYAVEIAGNGASDRIAATGTATLGGGKVEVTALDAQASYKDGQSYTILTAAGGIIGGFDPAVLSRSAFLDATLAQGANTIDLKIALKGSKPEEPGKPGEPEPVFVKVADTYNRKQTAGALDTLEQSGAPLALYNKLLPLSVDEARAAFDGLSGEINASTVTGLLEDSRFVREAANDRLRGAFETVGAEPLPLLGYGEDGKGMPAEAIASELYGAWGSVFGSWGHGGDGNAARLNRSTGGFVTGVDGLVTDNWRLGFLTGYSHSSLKVDDRKSSASTDNYHLGIYGGTEWGALSLRSGLAYTWSEIDSARQAVFPGFADSLTSSYRAGTTQVFGELGYGLKAGNVALEPFANLAYVNVHTDGFAEQGRVAALTVYGGSNDLTFTTLGIRASTEFELGGAKATARGTIGWRHGFGDITPTVSQAFTGSSAFTIAGAPIARDAAVLEAGLDFAISPSAKLGVSYQGQVGTRTGDHGVRADLNVKF</sequence>
<dbReference type="InterPro" id="IPR005546">
    <property type="entry name" value="Autotransporte_beta"/>
</dbReference>